<dbReference type="GO" id="GO:0006672">
    <property type="term" value="P:ceramide metabolic process"/>
    <property type="evidence" value="ECO:0007669"/>
    <property type="project" value="InterPro"/>
</dbReference>
<evidence type="ECO:0000256" key="4">
    <source>
        <dbReference type="ARBA" id="ARBA00022989"/>
    </source>
</evidence>
<keyword evidence="4 7" id="KW-1133">Transmembrane helix</keyword>
<keyword evidence="5 7" id="KW-0472">Membrane</keyword>
<protein>
    <submittedName>
        <fullName evidence="8">Ceramidase</fullName>
    </submittedName>
</protein>
<keyword evidence="3" id="KW-0378">Hydrolase</keyword>
<evidence type="ECO:0000256" key="7">
    <source>
        <dbReference type="SAM" id="Phobius"/>
    </source>
</evidence>
<organism evidence="8 9">
    <name type="scientific">Pseudovibrio denitrificans</name>
    <dbReference type="NCBI Taxonomy" id="258256"/>
    <lineage>
        <taxon>Bacteria</taxon>
        <taxon>Pseudomonadati</taxon>
        <taxon>Pseudomonadota</taxon>
        <taxon>Alphaproteobacteria</taxon>
        <taxon>Hyphomicrobiales</taxon>
        <taxon>Stappiaceae</taxon>
        <taxon>Pseudovibrio</taxon>
    </lineage>
</organism>
<evidence type="ECO:0000256" key="2">
    <source>
        <dbReference type="ARBA" id="ARBA00022692"/>
    </source>
</evidence>
<feature type="transmembrane region" description="Helical" evidence="7">
    <location>
        <begin position="85"/>
        <end position="101"/>
    </location>
</feature>
<name>A0A1I7DEU6_9HYPH</name>
<evidence type="ECO:0000313" key="8">
    <source>
        <dbReference type="EMBL" id="SFU10199.1"/>
    </source>
</evidence>
<gene>
    <name evidence="8" type="ORF">SAMN05444141_108254</name>
</gene>
<dbReference type="EMBL" id="FPBD01000008">
    <property type="protein sequence ID" value="SFU10199.1"/>
    <property type="molecule type" value="Genomic_DNA"/>
</dbReference>
<keyword evidence="9" id="KW-1185">Reference proteome</keyword>
<evidence type="ECO:0000256" key="6">
    <source>
        <dbReference type="PIRSR" id="PIRSR608901-2"/>
    </source>
</evidence>
<keyword evidence="6" id="KW-0479">Metal-binding</keyword>
<keyword evidence="6" id="KW-0862">Zinc</keyword>
<feature type="transmembrane region" description="Helical" evidence="7">
    <location>
        <begin position="203"/>
        <end position="221"/>
    </location>
</feature>
<evidence type="ECO:0000256" key="3">
    <source>
        <dbReference type="ARBA" id="ARBA00022801"/>
    </source>
</evidence>
<dbReference type="Proteomes" id="UP000183371">
    <property type="component" value="Unassembled WGS sequence"/>
</dbReference>
<comment type="subcellular location">
    <subcellularLocation>
        <location evidence="1">Membrane</location>
        <topology evidence="1">Multi-pass membrane protein</topology>
    </subcellularLocation>
</comment>
<sequence>MLPADYIDLYCERTAPGFWNEPLNALSNLSFIVAALVALYLVRRRGNADLAELVLITLAAAIGVGSFLFHTFANTWSELADVIPIWSFVAFYIITVIYRATGENLLRTLRASAIAVGLTAVIFWFSSSAVVTGLEAGPDPLNGSMQYLPAVVALLVATVLMQLRKHPARTYITFAVATFVISLAFRTIDIALCFSISFGTHFMWHLLNGLMIGLLLAALVLKMKPKGAS</sequence>
<evidence type="ECO:0000313" key="9">
    <source>
        <dbReference type="Proteomes" id="UP000183371"/>
    </source>
</evidence>
<evidence type="ECO:0000256" key="5">
    <source>
        <dbReference type="ARBA" id="ARBA00023136"/>
    </source>
</evidence>
<dbReference type="InterPro" id="IPR008901">
    <property type="entry name" value="ACER"/>
</dbReference>
<proteinExistence type="predicted"/>
<dbReference type="GO" id="GO:0016811">
    <property type="term" value="F:hydrolase activity, acting on carbon-nitrogen (but not peptide) bonds, in linear amides"/>
    <property type="evidence" value="ECO:0007669"/>
    <property type="project" value="InterPro"/>
</dbReference>
<evidence type="ECO:0000256" key="1">
    <source>
        <dbReference type="ARBA" id="ARBA00004141"/>
    </source>
</evidence>
<dbReference type="GO" id="GO:0016020">
    <property type="term" value="C:membrane"/>
    <property type="evidence" value="ECO:0007669"/>
    <property type="project" value="UniProtKB-SubCell"/>
</dbReference>
<dbReference type="RefSeq" id="WP_054783789.1">
    <property type="nucleotide sequence ID" value="NZ_FPBD01000008.1"/>
</dbReference>
<accession>A0A1I7DEU6</accession>
<feature type="binding site" evidence="6">
    <location>
        <position position="70"/>
    </location>
    <ligand>
        <name>Zn(2+)</name>
        <dbReference type="ChEBI" id="CHEBI:29105"/>
        <note>catalytic</note>
    </ligand>
</feature>
<feature type="transmembrane region" description="Helical" evidence="7">
    <location>
        <begin position="25"/>
        <end position="42"/>
    </location>
</feature>
<reference evidence="9" key="1">
    <citation type="submission" date="2016-10" db="EMBL/GenBank/DDBJ databases">
        <authorList>
            <person name="Varghese N."/>
            <person name="Submissions S."/>
        </authorList>
    </citation>
    <scope>NUCLEOTIDE SEQUENCE [LARGE SCALE GENOMIC DNA]</scope>
    <source>
        <strain evidence="9">DSM 17465</strain>
    </source>
</reference>
<dbReference type="Pfam" id="PF05875">
    <property type="entry name" value="Ceramidase"/>
    <property type="match status" value="1"/>
</dbReference>
<feature type="binding site" evidence="6">
    <location>
        <position position="205"/>
    </location>
    <ligand>
        <name>Zn(2+)</name>
        <dbReference type="ChEBI" id="CHEBI:29105"/>
        <note>catalytic</note>
    </ligand>
</feature>
<dbReference type="GO" id="GO:0046872">
    <property type="term" value="F:metal ion binding"/>
    <property type="evidence" value="ECO:0007669"/>
    <property type="project" value="UniProtKB-KW"/>
</dbReference>
<dbReference type="AlphaFoldDB" id="A0A1I7DEU6"/>
<feature type="transmembrane region" description="Helical" evidence="7">
    <location>
        <begin position="146"/>
        <end position="163"/>
    </location>
</feature>
<keyword evidence="2 7" id="KW-0812">Transmembrane</keyword>
<feature type="transmembrane region" description="Helical" evidence="7">
    <location>
        <begin position="170"/>
        <end position="197"/>
    </location>
</feature>
<comment type="cofactor">
    <cofactor evidence="6">
        <name>Zn(2+)</name>
        <dbReference type="ChEBI" id="CHEBI:29105"/>
    </cofactor>
</comment>
<feature type="transmembrane region" description="Helical" evidence="7">
    <location>
        <begin position="113"/>
        <end position="134"/>
    </location>
</feature>
<feature type="binding site" evidence="6">
    <location>
        <position position="201"/>
    </location>
    <ligand>
        <name>Zn(2+)</name>
        <dbReference type="ChEBI" id="CHEBI:29105"/>
        <note>catalytic</note>
    </ligand>
</feature>
<feature type="transmembrane region" description="Helical" evidence="7">
    <location>
        <begin position="54"/>
        <end position="73"/>
    </location>
</feature>